<reference evidence="3 4" key="1">
    <citation type="submission" date="2018-05" db="EMBL/GenBank/DDBJ databases">
        <title>Micromonospora atacamensis sp. nov., a novel actinobacteria isolated from high altitude Atacama Desert soil.</title>
        <authorList>
            <person name="Carro L."/>
            <person name="Golinska P."/>
            <person name="Klenk H.-P."/>
            <person name="Goodfellow M."/>
        </authorList>
    </citation>
    <scope>NUCLEOTIDE SEQUENCE [LARGE SCALE GENOMIC DNA]</scope>
    <source>
        <strain evidence="3 4">5R2A7</strain>
    </source>
</reference>
<organism evidence="3 4">
    <name type="scientific">Micromonospora acroterricola</name>
    <dbReference type="NCBI Taxonomy" id="2202421"/>
    <lineage>
        <taxon>Bacteria</taxon>
        <taxon>Bacillati</taxon>
        <taxon>Actinomycetota</taxon>
        <taxon>Actinomycetes</taxon>
        <taxon>Micromonosporales</taxon>
        <taxon>Micromonosporaceae</taxon>
        <taxon>Micromonospora</taxon>
    </lineage>
</organism>
<keyword evidence="2" id="KW-0472">Membrane</keyword>
<keyword evidence="2" id="KW-1133">Transmembrane helix</keyword>
<dbReference type="OrthoDB" id="3393036at2"/>
<comment type="caution">
    <text evidence="3">The sequence shown here is derived from an EMBL/GenBank/DDBJ whole genome shotgun (WGS) entry which is preliminary data.</text>
</comment>
<keyword evidence="2" id="KW-0812">Transmembrane</keyword>
<accession>A0A317CWP1</accession>
<evidence type="ECO:0000313" key="4">
    <source>
        <dbReference type="Proteomes" id="UP000245410"/>
    </source>
</evidence>
<dbReference type="EMBL" id="QGKR01000248">
    <property type="protein sequence ID" value="PWR06544.1"/>
    <property type="molecule type" value="Genomic_DNA"/>
</dbReference>
<dbReference type="Proteomes" id="UP000245410">
    <property type="component" value="Unassembled WGS sequence"/>
</dbReference>
<keyword evidence="4" id="KW-1185">Reference proteome</keyword>
<dbReference type="AlphaFoldDB" id="A0A317CWP1"/>
<feature type="transmembrane region" description="Helical" evidence="2">
    <location>
        <begin position="88"/>
        <end position="109"/>
    </location>
</feature>
<protein>
    <recommendedName>
        <fullName evidence="5">Flavin reductase</fullName>
    </recommendedName>
</protein>
<proteinExistence type="predicted"/>
<sequence>MTDGAERPGGRADDHAPTTPGWSCGSCGDEWPCATKRSRLLAEYGGDRAMLSVYLGSCLAAATEDLRAAPVMSLQDRFIGWLPRGSRWVWTSVGGVLAAVAGVVGFAMTRRPRRG</sequence>
<evidence type="ECO:0000256" key="1">
    <source>
        <dbReference type="SAM" id="MobiDB-lite"/>
    </source>
</evidence>
<feature type="region of interest" description="Disordered" evidence="1">
    <location>
        <begin position="1"/>
        <end position="22"/>
    </location>
</feature>
<feature type="compositionally biased region" description="Basic and acidic residues" evidence="1">
    <location>
        <begin position="1"/>
        <end position="16"/>
    </location>
</feature>
<evidence type="ECO:0000256" key="2">
    <source>
        <dbReference type="SAM" id="Phobius"/>
    </source>
</evidence>
<name>A0A317CWP1_9ACTN</name>
<gene>
    <name evidence="3" type="ORF">DKT68_22110</name>
</gene>
<evidence type="ECO:0000313" key="3">
    <source>
        <dbReference type="EMBL" id="PWR06544.1"/>
    </source>
</evidence>
<evidence type="ECO:0008006" key="5">
    <source>
        <dbReference type="Google" id="ProtNLM"/>
    </source>
</evidence>